<dbReference type="Proteomes" id="UP001600888">
    <property type="component" value="Unassembled WGS sequence"/>
</dbReference>
<keyword evidence="2" id="KW-1185">Reference proteome</keyword>
<organism evidence="1 2">
    <name type="scientific">Diaporthe vaccinii</name>
    <dbReference type="NCBI Taxonomy" id="105482"/>
    <lineage>
        <taxon>Eukaryota</taxon>
        <taxon>Fungi</taxon>
        <taxon>Dikarya</taxon>
        <taxon>Ascomycota</taxon>
        <taxon>Pezizomycotina</taxon>
        <taxon>Sordariomycetes</taxon>
        <taxon>Sordariomycetidae</taxon>
        <taxon>Diaporthales</taxon>
        <taxon>Diaporthaceae</taxon>
        <taxon>Diaporthe</taxon>
        <taxon>Diaporthe eres species complex</taxon>
    </lineage>
</organism>
<comment type="caution">
    <text evidence="1">The sequence shown here is derived from an EMBL/GenBank/DDBJ whole genome shotgun (WGS) entry which is preliminary data.</text>
</comment>
<evidence type="ECO:0000313" key="2">
    <source>
        <dbReference type="Proteomes" id="UP001600888"/>
    </source>
</evidence>
<protein>
    <submittedName>
        <fullName evidence="1">Uncharacterized protein</fullName>
    </submittedName>
</protein>
<accession>A0ABR4DVK4</accession>
<reference evidence="1 2" key="1">
    <citation type="submission" date="2024-03" db="EMBL/GenBank/DDBJ databases">
        <title>A high-quality draft genome sequence of Diaporthe vaccinii, a causative agent of upright dieback and viscid rot disease in cranberry plants.</title>
        <authorList>
            <person name="Sarrasin M."/>
            <person name="Lang B.F."/>
            <person name="Burger G."/>
        </authorList>
    </citation>
    <scope>NUCLEOTIDE SEQUENCE [LARGE SCALE GENOMIC DNA]</scope>
    <source>
        <strain evidence="1 2">IS7</strain>
    </source>
</reference>
<evidence type="ECO:0000313" key="1">
    <source>
        <dbReference type="EMBL" id="KAL2274388.1"/>
    </source>
</evidence>
<dbReference type="EMBL" id="JBAWTH010000157">
    <property type="protein sequence ID" value="KAL2274388.1"/>
    <property type="molecule type" value="Genomic_DNA"/>
</dbReference>
<sequence>MMVPFTPQVTPCDLQLATYIPTMGWLMEPWTRYPCLASGTGTTTNSGSTKSTSSSLQWLPTMDASEYQSREIPRRPGIKNSYHPV</sequence>
<gene>
    <name evidence="1" type="ORF">FJTKL_03225</name>
</gene>
<proteinExistence type="predicted"/>
<name>A0ABR4DVK4_9PEZI</name>